<dbReference type="RefSeq" id="XP_040881286.1">
    <property type="nucleotide sequence ID" value="XM_041021023.1"/>
</dbReference>
<keyword evidence="3" id="KW-1185">Reference proteome</keyword>
<evidence type="ECO:0000256" key="1">
    <source>
        <dbReference type="SAM" id="MobiDB-lite"/>
    </source>
</evidence>
<dbReference type="EMBL" id="KL584829">
    <property type="protein sequence ID" value="KEQ64263.1"/>
    <property type="molecule type" value="Genomic_DNA"/>
</dbReference>
<dbReference type="STRING" id="1043003.A0A074VUY3"/>
<proteinExistence type="predicted"/>
<dbReference type="AlphaFoldDB" id="A0A074VUY3"/>
<evidence type="ECO:0000313" key="2">
    <source>
        <dbReference type="EMBL" id="KEQ64263.1"/>
    </source>
</evidence>
<sequence>MLGQSLRASRQSLLRLAKQQSATTFRRTFVTPTAVRQADLVQDLYLRELKAYKPPTVKASDSEGQVQKFSLPQAPASPEEADIASQLSAYESQEVEVEGQSTEAGAAPVEDWFDESELADEEPAHH</sequence>
<dbReference type="InterPro" id="IPR019711">
    <property type="entry name" value="ATP_synth_F0_suH"/>
</dbReference>
<dbReference type="PANTHER" id="PTHR28207">
    <property type="entry name" value="ATP SYNTHASE SUBUNIT H, MITOCHONDRIAL"/>
    <property type="match status" value="1"/>
</dbReference>
<dbReference type="GeneID" id="63914396"/>
<organism evidence="2 3">
    <name type="scientific">Aureobasidium melanogenum (strain CBS 110374)</name>
    <name type="common">Aureobasidium pullulans var. melanogenum</name>
    <dbReference type="NCBI Taxonomy" id="1043003"/>
    <lineage>
        <taxon>Eukaryota</taxon>
        <taxon>Fungi</taxon>
        <taxon>Dikarya</taxon>
        <taxon>Ascomycota</taxon>
        <taxon>Pezizomycotina</taxon>
        <taxon>Dothideomycetes</taxon>
        <taxon>Dothideomycetidae</taxon>
        <taxon>Dothideales</taxon>
        <taxon>Saccotheciaceae</taxon>
        <taxon>Aureobasidium</taxon>
    </lineage>
</organism>
<dbReference type="HOGENOM" id="CLU_122989_0_1_1"/>
<dbReference type="PANTHER" id="PTHR28207:SF1">
    <property type="entry name" value="ATP SYNTHASE SUBUNIT H, MITOCHONDRIAL"/>
    <property type="match status" value="1"/>
</dbReference>
<evidence type="ECO:0000313" key="3">
    <source>
        <dbReference type="Proteomes" id="UP000030672"/>
    </source>
</evidence>
<reference evidence="2 3" key="1">
    <citation type="journal article" date="2014" name="BMC Genomics">
        <title>Genome sequencing of four Aureobasidium pullulans varieties: biotechnological potential, stress tolerance, and description of new species.</title>
        <authorList>
            <person name="Gostin Ar C."/>
            <person name="Ohm R.A."/>
            <person name="Kogej T."/>
            <person name="Sonjak S."/>
            <person name="Turk M."/>
            <person name="Zajc J."/>
            <person name="Zalar P."/>
            <person name="Grube M."/>
            <person name="Sun H."/>
            <person name="Han J."/>
            <person name="Sharma A."/>
            <person name="Chiniquy J."/>
            <person name="Ngan C.Y."/>
            <person name="Lipzen A."/>
            <person name="Barry K."/>
            <person name="Grigoriev I.V."/>
            <person name="Gunde-Cimerman N."/>
        </authorList>
    </citation>
    <scope>NUCLEOTIDE SEQUENCE [LARGE SCALE GENOMIC DNA]</scope>
    <source>
        <strain evidence="2 3">CBS 110374</strain>
    </source>
</reference>
<gene>
    <name evidence="2" type="ORF">M437DRAFT_45102</name>
</gene>
<feature type="compositionally biased region" description="Acidic residues" evidence="1">
    <location>
        <begin position="111"/>
        <end position="126"/>
    </location>
</feature>
<protein>
    <recommendedName>
        <fullName evidence="4">Mitochondrial F1F0 ATP synthase subunit Atp14</fullName>
    </recommendedName>
</protein>
<accession>A0A074VUY3</accession>
<dbReference type="Proteomes" id="UP000030672">
    <property type="component" value="Unassembled WGS sequence"/>
</dbReference>
<dbReference type="GO" id="GO:0046933">
    <property type="term" value="F:proton-transporting ATP synthase activity, rotational mechanism"/>
    <property type="evidence" value="ECO:0007669"/>
    <property type="project" value="TreeGrafter"/>
</dbReference>
<feature type="region of interest" description="Disordered" evidence="1">
    <location>
        <begin position="56"/>
        <end position="126"/>
    </location>
</feature>
<dbReference type="Pfam" id="PF10775">
    <property type="entry name" value="ATP_sub_h"/>
    <property type="match status" value="1"/>
</dbReference>
<name>A0A074VUY3_AURM1</name>
<evidence type="ECO:0008006" key="4">
    <source>
        <dbReference type="Google" id="ProtNLM"/>
    </source>
</evidence>